<dbReference type="Proteomes" id="UP000244855">
    <property type="component" value="Unassembled WGS sequence"/>
</dbReference>
<feature type="coiled-coil region" evidence="1">
    <location>
        <begin position="464"/>
        <end position="491"/>
    </location>
</feature>
<dbReference type="AlphaFoldDB" id="A0A2V1E7H0"/>
<dbReference type="Pfam" id="PF22749">
    <property type="entry name" value="Arb2"/>
    <property type="match status" value="1"/>
</dbReference>
<organism evidence="3 4">
    <name type="scientific">Periconia macrospinosa</name>
    <dbReference type="NCBI Taxonomy" id="97972"/>
    <lineage>
        <taxon>Eukaryota</taxon>
        <taxon>Fungi</taxon>
        <taxon>Dikarya</taxon>
        <taxon>Ascomycota</taxon>
        <taxon>Pezizomycotina</taxon>
        <taxon>Dothideomycetes</taxon>
        <taxon>Pleosporomycetidae</taxon>
        <taxon>Pleosporales</taxon>
        <taxon>Massarineae</taxon>
        <taxon>Periconiaceae</taxon>
        <taxon>Periconia</taxon>
    </lineage>
</organism>
<dbReference type="EMBL" id="KZ805308">
    <property type="protein sequence ID" value="PVI06507.1"/>
    <property type="molecule type" value="Genomic_DNA"/>
</dbReference>
<evidence type="ECO:0000313" key="3">
    <source>
        <dbReference type="EMBL" id="PVI06507.1"/>
    </source>
</evidence>
<keyword evidence="4" id="KW-1185">Reference proteome</keyword>
<sequence>MFRRIEGGLDPDPVYPADLEQLGFFVDDTDAACLRNIQYPELHFDFHHTNNTRHNEVRSEAMRTCMRQLVSERLANLGIHPLYFPELTSTKPQGPHVPILAPKADILKTRKRVVVLIGDSVFSDLGILAYRELQREGGINGGSIINFVKTLITHADNDPDLEEQLCKDKAKVPGDEHIPGLVVMNLAQLLYSHKLNAALTARGWESMPRKSILHEVTAIHEEENRVEGHRTEQQHIKTVFDRVIKNEDYVTPDAEIYVIAIERGASNMIRVFMESFEGYGDRISAMAMINNFEIGKEQLIDPTVKTFLHQRSREWKISDDPSKDPYKLIDLPDDYTSHRASIHQEDSQALCPTFHGGDTSVPECIFTQTSVQNAILDFFDEVAKDPKAYRNPSFEGPGIKAPQPTPQHPQSFFARRDPDAIKLDIDDAGVPSDDMLTPEQNALKEAKEALEVMRHALYCTPSTNATLQDSRERLAKGISQKEEEIREQEKHLLGVGGLGAGDGQAVRAGDGWVPQPEVGGGPPIQFAGVQVDSELVKGAGCVDTVKEELAKLGLGDE</sequence>
<dbReference type="OrthoDB" id="421951at2759"/>
<protein>
    <recommendedName>
        <fullName evidence="2">Arb2 domain-containing protein</fullName>
    </recommendedName>
</protein>
<dbReference type="PANTHER" id="PTHR21357">
    <property type="entry name" value="FAM172 FAMILY PROTEIN HOMOLOG CG10038"/>
    <property type="match status" value="1"/>
</dbReference>
<keyword evidence="1" id="KW-0175">Coiled coil</keyword>
<dbReference type="InterPro" id="IPR048263">
    <property type="entry name" value="Arb2"/>
</dbReference>
<dbReference type="PANTHER" id="PTHR21357:SF4">
    <property type="entry name" value="FAM172 FAMILY PROTEIN HOMOLOG CG10038"/>
    <property type="match status" value="1"/>
</dbReference>
<evidence type="ECO:0000259" key="2">
    <source>
        <dbReference type="Pfam" id="PF22749"/>
    </source>
</evidence>
<proteinExistence type="predicted"/>
<accession>A0A2V1E7H0</accession>
<dbReference type="InterPro" id="IPR053858">
    <property type="entry name" value="Arb2_dom"/>
</dbReference>
<gene>
    <name evidence="3" type="ORF">DM02DRAFT_423519</name>
</gene>
<evidence type="ECO:0000256" key="1">
    <source>
        <dbReference type="SAM" id="Coils"/>
    </source>
</evidence>
<feature type="domain" description="Arb2" evidence="2">
    <location>
        <begin position="15"/>
        <end position="321"/>
    </location>
</feature>
<dbReference type="GO" id="GO:0005634">
    <property type="term" value="C:nucleus"/>
    <property type="evidence" value="ECO:0007669"/>
    <property type="project" value="TreeGrafter"/>
</dbReference>
<dbReference type="STRING" id="97972.A0A2V1E7H0"/>
<reference evidence="3 4" key="1">
    <citation type="journal article" date="2018" name="Sci. Rep.">
        <title>Comparative genomics provides insights into the lifestyle and reveals functional heterogeneity of dark septate endophytic fungi.</title>
        <authorList>
            <person name="Knapp D.G."/>
            <person name="Nemeth J.B."/>
            <person name="Barry K."/>
            <person name="Hainaut M."/>
            <person name="Henrissat B."/>
            <person name="Johnson J."/>
            <person name="Kuo A."/>
            <person name="Lim J.H.P."/>
            <person name="Lipzen A."/>
            <person name="Nolan M."/>
            <person name="Ohm R.A."/>
            <person name="Tamas L."/>
            <person name="Grigoriev I.V."/>
            <person name="Spatafora J.W."/>
            <person name="Nagy L.G."/>
            <person name="Kovacs G.M."/>
        </authorList>
    </citation>
    <scope>NUCLEOTIDE SEQUENCE [LARGE SCALE GENOMIC DNA]</scope>
    <source>
        <strain evidence="3 4">DSE2036</strain>
    </source>
</reference>
<name>A0A2V1E7H0_9PLEO</name>
<evidence type="ECO:0000313" key="4">
    <source>
        <dbReference type="Proteomes" id="UP000244855"/>
    </source>
</evidence>
<dbReference type="GO" id="GO:0035197">
    <property type="term" value="F:siRNA binding"/>
    <property type="evidence" value="ECO:0007669"/>
    <property type="project" value="TreeGrafter"/>
</dbReference>
<dbReference type="GO" id="GO:0031048">
    <property type="term" value="P:regulatory ncRNA-mediated heterochromatin formation"/>
    <property type="evidence" value="ECO:0007669"/>
    <property type="project" value="TreeGrafter"/>
</dbReference>